<keyword evidence="1" id="KW-0472">Membrane</keyword>
<evidence type="ECO:0000313" key="3">
    <source>
        <dbReference type="Proteomes" id="UP001215231"/>
    </source>
</evidence>
<keyword evidence="3" id="KW-1185">Reference proteome</keyword>
<name>A0ABY7VEF0_9GAMM</name>
<sequence>MGLVLAPLIIFWLVMALYSLRMGYALIANSPSYANAVIISLIALFALITHLRLSLARFKGRTKLLTFEIPIFFTTNKVSFLLVILAILFNKFGSDYLSLEYLKPAPFILVFTISFAALIGTFYSESFIKKHKINQMR</sequence>
<feature type="transmembrane region" description="Helical" evidence="1">
    <location>
        <begin position="107"/>
        <end position="128"/>
    </location>
</feature>
<feature type="transmembrane region" description="Helical" evidence="1">
    <location>
        <begin position="65"/>
        <end position="87"/>
    </location>
</feature>
<dbReference type="RefSeq" id="WP_274051420.1">
    <property type="nucleotide sequence ID" value="NZ_CP059693.1"/>
</dbReference>
<organism evidence="2 3">
    <name type="scientific">Thalassomonas haliotis</name>
    <dbReference type="NCBI Taxonomy" id="485448"/>
    <lineage>
        <taxon>Bacteria</taxon>
        <taxon>Pseudomonadati</taxon>
        <taxon>Pseudomonadota</taxon>
        <taxon>Gammaproteobacteria</taxon>
        <taxon>Alteromonadales</taxon>
        <taxon>Colwelliaceae</taxon>
        <taxon>Thalassomonas</taxon>
    </lineage>
</organism>
<reference evidence="2 3" key="1">
    <citation type="journal article" date="2022" name="Mar. Drugs">
        <title>Bioassay-Guided Fractionation Leads to the Detection of Cholic Acid Generated by the Rare Thalassomonas sp.</title>
        <authorList>
            <person name="Pheiffer F."/>
            <person name="Schneider Y.K."/>
            <person name="Hansen E.H."/>
            <person name="Andersen J.H."/>
            <person name="Isaksson J."/>
            <person name="Busche T."/>
            <person name="R C."/>
            <person name="Kalinowski J."/>
            <person name="Zyl L.V."/>
            <person name="Trindade M."/>
        </authorList>
    </citation>
    <scope>NUCLEOTIDE SEQUENCE [LARGE SCALE GENOMIC DNA]</scope>
    <source>
        <strain evidence="2 3">A5K-61T</strain>
    </source>
</reference>
<protein>
    <submittedName>
        <fullName evidence="2">Uncharacterized protein</fullName>
    </submittedName>
</protein>
<keyword evidence="1" id="KW-1133">Transmembrane helix</keyword>
<keyword evidence="1" id="KW-0812">Transmembrane</keyword>
<dbReference type="Proteomes" id="UP001215231">
    <property type="component" value="Chromosome"/>
</dbReference>
<accession>A0ABY7VEF0</accession>
<dbReference type="EMBL" id="CP059693">
    <property type="protein sequence ID" value="WDE11273.1"/>
    <property type="molecule type" value="Genomic_DNA"/>
</dbReference>
<feature type="transmembrane region" description="Helical" evidence="1">
    <location>
        <begin position="32"/>
        <end position="53"/>
    </location>
</feature>
<evidence type="ECO:0000256" key="1">
    <source>
        <dbReference type="SAM" id="Phobius"/>
    </source>
</evidence>
<evidence type="ECO:0000313" key="2">
    <source>
        <dbReference type="EMBL" id="WDE11273.1"/>
    </source>
</evidence>
<gene>
    <name evidence="2" type="ORF">H3N35_24125</name>
</gene>
<proteinExistence type="predicted"/>